<proteinExistence type="predicted"/>
<evidence type="ECO:0000313" key="2">
    <source>
        <dbReference type="Proteomes" id="UP001642484"/>
    </source>
</evidence>
<keyword evidence="2" id="KW-1185">Reference proteome</keyword>
<comment type="caution">
    <text evidence="1">The sequence shown here is derived from an EMBL/GenBank/DDBJ whole genome shotgun (WGS) entry which is preliminary data.</text>
</comment>
<gene>
    <name evidence="1" type="ORF">CCMP2556_LOCUS52068</name>
</gene>
<sequence>MRPEHEILQVKRTWSKQFEKAAVLRKGFEQEVVPHLKPPNCRVHVIYADGIETLSKLKFEQNLYRKAKLIGFEKGDDTITARSVDKMCEAWRNAGVVLHQNRAGKVHHKELISCPFTLRVLDHVMAQDDEYSSEMDESEDGCCGA</sequence>
<evidence type="ECO:0000313" key="1">
    <source>
        <dbReference type="EMBL" id="CAK9112273.1"/>
    </source>
</evidence>
<name>A0ABP0SIS3_9DINO</name>
<dbReference type="Proteomes" id="UP001642484">
    <property type="component" value="Unassembled WGS sequence"/>
</dbReference>
<reference evidence="1 2" key="1">
    <citation type="submission" date="2024-02" db="EMBL/GenBank/DDBJ databases">
        <authorList>
            <person name="Chen Y."/>
            <person name="Shah S."/>
            <person name="Dougan E. K."/>
            <person name="Thang M."/>
            <person name="Chan C."/>
        </authorList>
    </citation>
    <scope>NUCLEOTIDE SEQUENCE [LARGE SCALE GENOMIC DNA]</scope>
</reference>
<protein>
    <submittedName>
        <fullName evidence="1">Uncharacterized protein</fullName>
    </submittedName>
</protein>
<accession>A0ABP0SIS3</accession>
<dbReference type="EMBL" id="CAXAMN010027694">
    <property type="protein sequence ID" value="CAK9112273.1"/>
    <property type="molecule type" value="Genomic_DNA"/>
</dbReference>
<organism evidence="1 2">
    <name type="scientific">Durusdinium trenchii</name>
    <dbReference type="NCBI Taxonomy" id="1381693"/>
    <lineage>
        <taxon>Eukaryota</taxon>
        <taxon>Sar</taxon>
        <taxon>Alveolata</taxon>
        <taxon>Dinophyceae</taxon>
        <taxon>Suessiales</taxon>
        <taxon>Symbiodiniaceae</taxon>
        <taxon>Durusdinium</taxon>
    </lineage>
</organism>